<dbReference type="EC" id="3.1.4.52" evidence="3"/>
<organism evidence="3 5">
    <name type="scientific">Iodobacter fluviatilis</name>
    <dbReference type="NCBI Taxonomy" id="537"/>
    <lineage>
        <taxon>Bacteria</taxon>
        <taxon>Pseudomonadati</taxon>
        <taxon>Pseudomonadota</taxon>
        <taxon>Betaproteobacteria</taxon>
        <taxon>Neisseriales</taxon>
        <taxon>Chitinibacteraceae</taxon>
        <taxon>Iodobacter</taxon>
    </lineage>
</organism>
<name>A0A377Q7P9_9NEIS</name>
<evidence type="ECO:0000313" key="5">
    <source>
        <dbReference type="Proteomes" id="UP000255108"/>
    </source>
</evidence>
<feature type="domain" description="HD" evidence="1">
    <location>
        <begin position="52"/>
        <end position="174"/>
    </location>
</feature>
<keyword evidence="6" id="KW-1185">Reference proteome</keyword>
<reference evidence="3 5" key="1">
    <citation type="submission" date="2018-06" db="EMBL/GenBank/DDBJ databases">
        <authorList>
            <consortium name="Pathogen Informatics"/>
            <person name="Doyle S."/>
        </authorList>
    </citation>
    <scope>NUCLEOTIDE SEQUENCE [LARGE SCALE GENOMIC DNA]</scope>
    <source>
        <strain evidence="3 5">NCTC11159</strain>
    </source>
</reference>
<feature type="domain" description="HD-GYP" evidence="2">
    <location>
        <begin position="30"/>
        <end position="225"/>
    </location>
</feature>
<dbReference type="Gene3D" id="1.10.3210.10">
    <property type="entry name" value="Hypothetical protein af1432"/>
    <property type="match status" value="1"/>
</dbReference>
<accession>A0A377Q7P9</accession>
<dbReference type="Pfam" id="PF13487">
    <property type="entry name" value="HD_5"/>
    <property type="match status" value="1"/>
</dbReference>
<dbReference type="PROSITE" id="PS51831">
    <property type="entry name" value="HD"/>
    <property type="match status" value="1"/>
</dbReference>
<keyword evidence="3" id="KW-0378">Hydrolase</keyword>
<evidence type="ECO:0000313" key="3">
    <source>
        <dbReference type="EMBL" id="STQ90775.1"/>
    </source>
</evidence>
<dbReference type="SUPFAM" id="SSF109604">
    <property type="entry name" value="HD-domain/PDEase-like"/>
    <property type="match status" value="1"/>
</dbReference>
<dbReference type="SMART" id="SM00471">
    <property type="entry name" value="HDc"/>
    <property type="match status" value="1"/>
</dbReference>
<protein>
    <submittedName>
        <fullName evidence="3">Cyclic di-GMP phosphodiesterase response regulator RpfG</fullName>
        <ecNumber evidence="3">3.1.4.52</ecNumber>
    </submittedName>
    <submittedName>
        <fullName evidence="4">HD domain-containing protein</fullName>
    </submittedName>
</protein>
<evidence type="ECO:0000259" key="1">
    <source>
        <dbReference type="PROSITE" id="PS51831"/>
    </source>
</evidence>
<dbReference type="PANTHER" id="PTHR43155">
    <property type="entry name" value="CYCLIC DI-GMP PHOSPHODIESTERASE PA4108-RELATED"/>
    <property type="match status" value="1"/>
</dbReference>
<gene>
    <name evidence="3" type="primary">rpfG_10</name>
    <name evidence="4" type="ORF">EV682_102317</name>
    <name evidence="3" type="ORF">NCTC11159_01842</name>
</gene>
<evidence type="ECO:0000313" key="6">
    <source>
        <dbReference type="Proteomes" id="UP000295794"/>
    </source>
</evidence>
<dbReference type="InterPro" id="IPR006674">
    <property type="entry name" value="HD_domain"/>
</dbReference>
<dbReference type="PROSITE" id="PS51832">
    <property type="entry name" value="HD_GYP"/>
    <property type="match status" value="1"/>
</dbReference>
<sequence>MFEQLMNIFRPASARSETLLGALQARLLVQEQGLLASLLASAWVVEARDPYTGGHLWRVAAMSALLAQALGESAPSVSRIAMGGFLHDMGKIGVPDAILRKPDKLTDDEYAVIKTHPSLGARLLASHPLSPLVLAAVEGHHERPDGQGYPYGLSGADIPRDALIVGVCDAFDAMTSSRPYRSGMPISKALAIIQSESGRQFDKECSEVFIQLGQAGGLDHIVGHSDAGIPLAHCTMCGPTIVRYRVAQQGEHAACPNCNGDYVWERGSEGQLSIVATGEKASAEAMAPRADQQQIASLVQEWSNALQAVA</sequence>
<dbReference type="EMBL" id="SMBT01000002">
    <property type="protein sequence ID" value="TCU89405.1"/>
    <property type="molecule type" value="Genomic_DNA"/>
</dbReference>
<dbReference type="PANTHER" id="PTHR43155:SF2">
    <property type="entry name" value="CYCLIC DI-GMP PHOSPHODIESTERASE PA4108"/>
    <property type="match status" value="1"/>
</dbReference>
<dbReference type="CDD" id="cd00077">
    <property type="entry name" value="HDc"/>
    <property type="match status" value="1"/>
</dbReference>
<dbReference type="EMBL" id="UGHR01000001">
    <property type="protein sequence ID" value="STQ90775.1"/>
    <property type="molecule type" value="Genomic_DNA"/>
</dbReference>
<evidence type="ECO:0000313" key="4">
    <source>
        <dbReference type="EMBL" id="TCU89405.1"/>
    </source>
</evidence>
<dbReference type="Proteomes" id="UP000295794">
    <property type="component" value="Unassembled WGS sequence"/>
</dbReference>
<dbReference type="InterPro" id="IPR037522">
    <property type="entry name" value="HD_GYP_dom"/>
</dbReference>
<reference evidence="4 6" key="2">
    <citation type="submission" date="2019-03" db="EMBL/GenBank/DDBJ databases">
        <title>Genomic Encyclopedia of Type Strains, Phase IV (KMG-IV): sequencing the most valuable type-strain genomes for metagenomic binning, comparative biology and taxonomic classification.</title>
        <authorList>
            <person name="Goeker M."/>
        </authorList>
    </citation>
    <scope>NUCLEOTIDE SEQUENCE [LARGE SCALE GENOMIC DNA]</scope>
    <source>
        <strain evidence="4 6">DSM 3764</strain>
    </source>
</reference>
<evidence type="ECO:0000259" key="2">
    <source>
        <dbReference type="PROSITE" id="PS51832"/>
    </source>
</evidence>
<proteinExistence type="predicted"/>
<dbReference type="AlphaFoldDB" id="A0A377Q7P9"/>
<dbReference type="Proteomes" id="UP000255108">
    <property type="component" value="Unassembled WGS sequence"/>
</dbReference>
<dbReference type="InterPro" id="IPR003607">
    <property type="entry name" value="HD/PDEase_dom"/>
</dbReference>
<dbReference type="GO" id="GO:0071111">
    <property type="term" value="F:cyclic-guanylate-specific phosphodiesterase activity"/>
    <property type="evidence" value="ECO:0007669"/>
    <property type="project" value="UniProtKB-EC"/>
</dbReference>